<dbReference type="EMBL" id="CU179680">
    <property type="protein sequence ID" value="CAL59032.1"/>
    <property type="molecule type" value="Genomic_DNA"/>
</dbReference>
<dbReference type="HOGENOM" id="CLU_1775376_0_0_14"/>
<gene>
    <name evidence="1" type="ordered locus">MAG3340</name>
</gene>
<evidence type="ECO:0000313" key="1">
    <source>
        <dbReference type="EMBL" id="CAL59032.1"/>
    </source>
</evidence>
<keyword evidence="2" id="KW-1185">Reference proteome</keyword>
<reference evidence="2" key="1">
    <citation type="journal article" date="2007" name="PLoS Genet.">
        <title>Being pathogenic, plastic, and sexual while living with a nearly minimal bacterial genome.</title>
        <authorList>
            <person name="Sirand-Pugnet P."/>
            <person name="Lartigue C."/>
            <person name="Marenda M."/>
            <person name="Jacob D."/>
            <person name="Barre A."/>
            <person name="Barbe V."/>
            <person name="Schenowitz C."/>
            <person name="Mangenot S."/>
            <person name="Couloux A."/>
            <person name="Segurens B."/>
            <person name="de Daruvar A."/>
            <person name="Blanchard A."/>
            <person name="Citti C."/>
        </authorList>
    </citation>
    <scope>NUCLEOTIDE SEQUENCE [LARGE SCALE GENOMIC DNA]</scope>
    <source>
        <strain evidence="2">PG2</strain>
    </source>
</reference>
<name>A5IYC3_MYCAP</name>
<dbReference type="Proteomes" id="UP000007065">
    <property type="component" value="Chromosome"/>
</dbReference>
<dbReference type="STRING" id="347257.MAG3340"/>
<evidence type="ECO:0000313" key="2">
    <source>
        <dbReference type="Proteomes" id="UP000007065"/>
    </source>
</evidence>
<dbReference type="AlphaFoldDB" id="A5IYC3"/>
<sequence>MNDRKRLLFEMQREQKLMKLVKMVYLYSLVPLLQSIKAFCTVVLAKLVDLKWIQWVYYESGYASGIVSLQKLCTENYNFQPQYVEELSFDKLAHLIIRGGWPDGIDDPLKDSHLVAKQYVNAILSQELVDESGNKFDYGKIKLISK</sequence>
<accession>A5IYC3</accession>
<proteinExistence type="predicted"/>
<organism evidence="1 2">
    <name type="scientific">Mycoplasmopsis agalactiae (strain NCTC 10123 / CIP 59.7 / PG2)</name>
    <name type="common">Mycoplasma agalactiae</name>
    <dbReference type="NCBI Taxonomy" id="347257"/>
    <lineage>
        <taxon>Bacteria</taxon>
        <taxon>Bacillati</taxon>
        <taxon>Mycoplasmatota</taxon>
        <taxon>Mycoplasmoidales</taxon>
        <taxon>Metamycoplasmataceae</taxon>
        <taxon>Mycoplasmopsis</taxon>
    </lineage>
</organism>
<protein>
    <submittedName>
        <fullName evidence="1">Uncharacterized protein</fullName>
    </submittedName>
</protein>
<dbReference type="KEGG" id="maa:MAG3340"/>